<dbReference type="GO" id="GO:0008168">
    <property type="term" value="F:methyltransferase activity"/>
    <property type="evidence" value="ECO:0007669"/>
    <property type="project" value="UniProtKB-KW"/>
</dbReference>
<evidence type="ECO:0000256" key="1">
    <source>
        <dbReference type="ARBA" id="ARBA00022679"/>
    </source>
</evidence>
<keyword evidence="1 3" id="KW-0808">Transferase</keyword>
<dbReference type="RefSeq" id="WP_181750701.1">
    <property type="nucleotide sequence ID" value="NZ_JACEIQ010000002.1"/>
</dbReference>
<dbReference type="InterPro" id="IPR029063">
    <property type="entry name" value="SAM-dependent_MTases_sf"/>
</dbReference>
<dbReference type="PANTHER" id="PTHR43861">
    <property type="entry name" value="TRANS-ACONITATE 2-METHYLTRANSFERASE-RELATED"/>
    <property type="match status" value="1"/>
</dbReference>
<dbReference type="GO" id="GO:0032259">
    <property type="term" value="P:methylation"/>
    <property type="evidence" value="ECO:0007669"/>
    <property type="project" value="UniProtKB-KW"/>
</dbReference>
<protein>
    <submittedName>
        <fullName evidence="3">Methyltransferase domain-containing protein</fullName>
    </submittedName>
</protein>
<evidence type="ECO:0000259" key="2">
    <source>
        <dbReference type="Pfam" id="PF13649"/>
    </source>
</evidence>
<dbReference type="Gene3D" id="3.40.50.150">
    <property type="entry name" value="Vaccinia Virus protein VP39"/>
    <property type="match status" value="1"/>
</dbReference>
<dbReference type="Pfam" id="PF13649">
    <property type="entry name" value="Methyltransf_25"/>
    <property type="match status" value="1"/>
</dbReference>
<keyword evidence="4" id="KW-1185">Reference proteome</keyword>
<evidence type="ECO:0000313" key="4">
    <source>
        <dbReference type="Proteomes" id="UP000535491"/>
    </source>
</evidence>
<dbReference type="CDD" id="cd02440">
    <property type="entry name" value="AdoMet_MTases"/>
    <property type="match status" value="1"/>
</dbReference>
<sequence>MSNIVKQTIEYFSKKASQYDLVESQNYWRLSDKLLWEIFNRMILSKLPSNFVFFDAGGGTGRWSLKILEEYPEAKGFTYDISEDMLNQARLKQKKHQLYDRWEIRQGDLHHIEGIKKESVDVCFNFHNVIGFVENPSLVISKLNDLVKPGGFMVTLAPNLYHAIYFNLSLGKIEEAIKAVKGKGRFTEDMPYIHLFSPEQLRNIYTKNNLKIEKLVGFPSFIYPGFQETQLTGETQKIADILSVSDLFERVFELELQFMSDEATVARGNNLFIIGRKNEG</sequence>
<dbReference type="Proteomes" id="UP000535491">
    <property type="component" value="Unassembled WGS sequence"/>
</dbReference>
<dbReference type="SUPFAM" id="SSF53335">
    <property type="entry name" value="S-adenosyl-L-methionine-dependent methyltransferases"/>
    <property type="match status" value="1"/>
</dbReference>
<dbReference type="EMBL" id="JACEIQ010000002">
    <property type="protein sequence ID" value="MBA4493472.1"/>
    <property type="molecule type" value="Genomic_DNA"/>
</dbReference>
<organism evidence="3 4">
    <name type="scientific">Paenactinomyces guangxiensis</name>
    <dbReference type="NCBI Taxonomy" id="1490290"/>
    <lineage>
        <taxon>Bacteria</taxon>
        <taxon>Bacillati</taxon>
        <taxon>Bacillota</taxon>
        <taxon>Bacilli</taxon>
        <taxon>Bacillales</taxon>
        <taxon>Thermoactinomycetaceae</taxon>
        <taxon>Paenactinomyces</taxon>
    </lineage>
</organism>
<accession>A0A7W2A7U4</accession>
<feature type="domain" description="Methyltransferase" evidence="2">
    <location>
        <begin position="55"/>
        <end position="151"/>
    </location>
</feature>
<dbReference type="InterPro" id="IPR041698">
    <property type="entry name" value="Methyltransf_25"/>
</dbReference>
<keyword evidence="3" id="KW-0489">Methyltransferase</keyword>
<dbReference type="AlphaFoldDB" id="A0A7W2A7U4"/>
<gene>
    <name evidence="3" type="ORF">H1191_04030</name>
</gene>
<comment type="caution">
    <text evidence="3">The sequence shown here is derived from an EMBL/GenBank/DDBJ whole genome shotgun (WGS) entry which is preliminary data.</text>
</comment>
<reference evidence="3 4" key="1">
    <citation type="submission" date="2020-07" db="EMBL/GenBank/DDBJ databases">
        <authorList>
            <person name="Feng H."/>
        </authorList>
    </citation>
    <scope>NUCLEOTIDE SEQUENCE [LARGE SCALE GENOMIC DNA]</scope>
    <source>
        <strain evidence="4">s-10</strain>
    </source>
</reference>
<proteinExistence type="predicted"/>
<name>A0A7W2A7U4_9BACL</name>
<evidence type="ECO:0000313" key="3">
    <source>
        <dbReference type="EMBL" id="MBA4493472.1"/>
    </source>
</evidence>